<proteinExistence type="predicted"/>
<dbReference type="EMBL" id="JBJUIK010000006">
    <property type="protein sequence ID" value="KAL3524960.1"/>
    <property type="molecule type" value="Genomic_DNA"/>
</dbReference>
<comment type="caution">
    <text evidence="1">The sequence shown here is derived from an EMBL/GenBank/DDBJ whole genome shotgun (WGS) entry which is preliminary data.</text>
</comment>
<gene>
    <name evidence="1" type="ORF">ACH5RR_013332</name>
</gene>
<feature type="non-terminal residue" evidence="1">
    <location>
        <position position="1"/>
    </location>
</feature>
<evidence type="ECO:0000313" key="1">
    <source>
        <dbReference type="EMBL" id="KAL3524960.1"/>
    </source>
</evidence>
<evidence type="ECO:0000313" key="2">
    <source>
        <dbReference type="Proteomes" id="UP001630127"/>
    </source>
</evidence>
<keyword evidence="2" id="KW-1185">Reference proteome</keyword>
<accession>A0ABD2ZZQ3</accession>
<reference evidence="1 2" key="1">
    <citation type="submission" date="2024-11" db="EMBL/GenBank/DDBJ databases">
        <title>A near-complete genome assembly of Cinchona calisaya.</title>
        <authorList>
            <person name="Lian D.C."/>
            <person name="Zhao X.W."/>
            <person name="Wei L."/>
        </authorList>
    </citation>
    <scope>NUCLEOTIDE SEQUENCE [LARGE SCALE GENOMIC DNA]</scope>
    <source>
        <tissue evidence="1">Nenye</tissue>
    </source>
</reference>
<sequence length="94" mass="9890">DTRLDAAAAQKILVDVSAIDEVTINVATIPDCAVDVAAFLPWSRGHEVKFATALPEDNDTTAIWMERKDMVAAVLEVVAKTAAAPRCPTAAAIA</sequence>
<dbReference type="AlphaFoldDB" id="A0ABD2ZZQ3"/>
<organism evidence="1 2">
    <name type="scientific">Cinchona calisaya</name>
    <dbReference type="NCBI Taxonomy" id="153742"/>
    <lineage>
        <taxon>Eukaryota</taxon>
        <taxon>Viridiplantae</taxon>
        <taxon>Streptophyta</taxon>
        <taxon>Embryophyta</taxon>
        <taxon>Tracheophyta</taxon>
        <taxon>Spermatophyta</taxon>
        <taxon>Magnoliopsida</taxon>
        <taxon>eudicotyledons</taxon>
        <taxon>Gunneridae</taxon>
        <taxon>Pentapetalae</taxon>
        <taxon>asterids</taxon>
        <taxon>lamiids</taxon>
        <taxon>Gentianales</taxon>
        <taxon>Rubiaceae</taxon>
        <taxon>Cinchonoideae</taxon>
        <taxon>Cinchoneae</taxon>
        <taxon>Cinchona</taxon>
    </lineage>
</organism>
<dbReference type="Proteomes" id="UP001630127">
    <property type="component" value="Unassembled WGS sequence"/>
</dbReference>
<name>A0ABD2ZZQ3_9GENT</name>
<protein>
    <submittedName>
        <fullName evidence="1">Uncharacterized protein</fullName>
    </submittedName>
</protein>